<evidence type="ECO:0000256" key="2">
    <source>
        <dbReference type="ARBA" id="ARBA00009077"/>
    </source>
</evidence>
<dbReference type="SUPFAM" id="SSF53383">
    <property type="entry name" value="PLP-dependent transferases"/>
    <property type="match status" value="1"/>
</dbReference>
<dbReference type="PANTHER" id="PTHR11808:SF15">
    <property type="entry name" value="CYSTATHIONINE GAMMA-LYASE"/>
    <property type="match status" value="1"/>
</dbReference>
<keyword evidence="6" id="KW-1185">Reference proteome</keyword>
<dbReference type="PROSITE" id="PS00868">
    <property type="entry name" value="CYS_MET_METAB_PP"/>
    <property type="match status" value="1"/>
</dbReference>
<organism evidence="5 6">
    <name type="scientific">Vreelandella olivaria</name>
    <dbReference type="NCBI Taxonomy" id="390919"/>
    <lineage>
        <taxon>Bacteria</taxon>
        <taxon>Pseudomonadati</taxon>
        <taxon>Pseudomonadota</taxon>
        <taxon>Gammaproteobacteria</taxon>
        <taxon>Oceanospirillales</taxon>
        <taxon>Halomonadaceae</taxon>
        <taxon>Vreelandella</taxon>
    </lineage>
</organism>
<comment type="similarity">
    <text evidence="2 4">Belongs to the trans-sulfuration enzymes family.</text>
</comment>
<dbReference type="InterPro" id="IPR015421">
    <property type="entry name" value="PyrdxlP-dep_Trfase_major"/>
</dbReference>
<dbReference type="InterPro" id="IPR054542">
    <property type="entry name" value="Cys_met_metab_PP"/>
</dbReference>
<dbReference type="PANTHER" id="PTHR11808">
    <property type="entry name" value="TRANS-SULFURATION ENZYME FAMILY MEMBER"/>
    <property type="match status" value="1"/>
</dbReference>
<proteinExistence type="inferred from homology"/>
<dbReference type="InterPro" id="IPR000277">
    <property type="entry name" value="Cys/Met-Metab_PyrdxlP-dep_enz"/>
</dbReference>
<evidence type="ECO:0000256" key="3">
    <source>
        <dbReference type="ARBA" id="ARBA00022898"/>
    </source>
</evidence>
<reference evidence="6" key="1">
    <citation type="journal article" date="2019" name="Microbiol. Resour. Announc.">
        <title>Complete Genome Sequence of Halomonas olivaria, a Moderately Halophilic Bacterium Isolated from Olive Processing Effluents, Obtained by Nanopore Sequencing.</title>
        <authorList>
            <person name="Nagata S."/>
            <person name="Ii K.M."/>
            <person name="Tsukimi T."/>
            <person name="Miura M.C."/>
            <person name="Galipon J."/>
            <person name="Arakawa K."/>
        </authorList>
    </citation>
    <scope>NUCLEOTIDE SEQUENCE [LARGE SCALE GENOMIC DNA]</scope>
    <source>
        <strain evidence="6">TYRC17</strain>
    </source>
</reference>
<comment type="cofactor">
    <cofactor evidence="1 4">
        <name>pyridoxal 5'-phosphate</name>
        <dbReference type="ChEBI" id="CHEBI:597326"/>
    </cofactor>
</comment>
<evidence type="ECO:0008006" key="7">
    <source>
        <dbReference type="Google" id="ProtNLM"/>
    </source>
</evidence>
<evidence type="ECO:0000313" key="6">
    <source>
        <dbReference type="Proteomes" id="UP000289555"/>
    </source>
</evidence>
<dbReference type="Proteomes" id="UP000289555">
    <property type="component" value="Chromosome"/>
</dbReference>
<dbReference type="InterPro" id="IPR015422">
    <property type="entry name" value="PyrdxlP-dep_Trfase_small"/>
</dbReference>
<evidence type="ECO:0000256" key="1">
    <source>
        <dbReference type="ARBA" id="ARBA00001933"/>
    </source>
</evidence>
<sequence length="210" mass="22431">MLAVDSTVATPLLTKPLNLGADIVMHSATKYLNGHSDVISGVLAAREDNAFWQRLVAVRAQSGAVPGQDAAQLLRGMRTLFLRVRESCQSALYIAEQLEQHPQVIEVLYPGLKSFAGHDVAKKQMKSGFGGMLSIRLAGGEKAAIAVAAKTQLWCRATSLGGVESLIEHRASIEGPDTPVPLDLLRLSVGIENADDLLTDLKQAIDSAHV</sequence>
<dbReference type="Gene3D" id="3.90.1150.10">
    <property type="entry name" value="Aspartate Aminotransferase, domain 1"/>
    <property type="match status" value="1"/>
</dbReference>
<name>A0ABN5WY71_9GAMM</name>
<gene>
    <name evidence="5" type="ORF">HORIV_43320</name>
</gene>
<dbReference type="EMBL" id="AP019416">
    <property type="protein sequence ID" value="BBI51911.1"/>
    <property type="molecule type" value="Genomic_DNA"/>
</dbReference>
<accession>A0ABN5WY71</accession>
<dbReference type="Pfam" id="PF01053">
    <property type="entry name" value="Cys_Met_Meta_PP"/>
    <property type="match status" value="1"/>
</dbReference>
<dbReference type="InterPro" id="IPR015424">
    <property type="entry name" value="PyrdxlP-dep_Trfase"/>
</dbReference>
<evidence type="ECO:0000256" key="4">
    <source>
        <dbReference type="RuleBase" id="RU362118"/>
    </source>
</evidence>
<dbReference type="Gene3D" id="3.40.640.10">
    <property type="entry name" value="Type I PLP-dependent aspartate aminotransferase-like (Major domain)"/>
    <property type="match status" value="1"/>
</dbReference>
<protein>
    <recommendedName>
        <fullName evidence="7">Cystathionine gamma-synthase</fullName>
    </recommendedName>
</protein>
<keyword evidence="3 4" id="KW-0663">Pyridoxal phosphate</keyword>
<evidence type="ECO:0000313" key="5">
    <source>
        <dbReference type="EMBL" id="BBI51911.1"/>
    </source>
</evidence>